<keyword evidence="3" id="KW-1185">Reference proteome</keyword>
<dbReference type="PANTHER" id="PTHR47842:SF1">
    <property type="entry name" value="DUF676 DOMAIN-CONTAINING PROTEIN"/>
    <property type="match status" value="1"/>
</dbReference>
<evidence type="ECO:0000313" key="3">
    <source>
        <dbReference type="Proteomes" id="UP000245942"/>
    </source>
</evidence>
<accession>A0A316U3B5</accession>
<feature type="compositionally biased region" description="Low complexity" evidence="1">
    <location>
        <begin position="468"/>
        <end position="477"/>
    </location>
</feature>
<evidence type="ECO:0000256" key="1">
    <source>
        <dbReference type="SAM" id="MobiDB-lite"/>
    </source>
</evidence>
<dbReference type="PANTHER" id="PTHR47842">
    <property type="entry name" value="EXPRESSED PROTEIN"/>
    <property type="match status" value="1"/>
</dbReference>
<proteinExistence type="predicted"/>
<dbReference type="RefSeq" id="XP_025346478.1">
    <property type="nucleotide sequence ID" value="XM_025493050.1"/>
</dbReference>
<dbReference type="OrthoDB" id="442243at2759"/>
<feature type="region of interest" description="Disordered" evidence="1">
    <location>
        <begin position="468"/>
        <end position="530"/>
    </location>
</feature>
<dbReference type="EMBL" id="KZ819332">
    <property type="protein sequence ID" value="PWN19318.1"/>
    <property type="molecule type" value="Genomic_DNA"/>
</dbReference>
<feature type="compositionally biased region" description="Basic and acidic residues" evidence="1">
    <location>
        <begin position="510"/>
        <end position="519"/>
    </location>
</feature>
<dbReference type="SUPFAM" id="SSF53474">
    <property type="entry name" value="alpha/beta-Hydrolases"/>
    <property type="match status" value="1"/>
</dbReference>
<dbReference type="Proteomes" id="UP000245942">
    <property type="component" value="Unassembled WGS sequence"/>
</dbReference>
<evidence type="ECO:0000313" key="2">
    <source>
        <dbReference type="EMBL" id="PWN19318.1"/>
    </source>
</evidence>
<dbReference type="STRING" id="1684307.A0A316U3B5"/>
<feature type="compositionally biased region" description="Low complexity" evidence="1">
    <location>
        <begin position="7"/>
        <end position="25"/>
    </location>
</feature>
<dbReference type="Gene3D" id="3.40.50.1820">
    <property type="entry name" value="alpha/beta hydrolase"/>
    <property type="match status" value="1"/>
</dbReference>
<protein>
    <recommendedName>
        <fullName evidence="4">DUF676 domain-containing protein</fullName>
    </recommendedName>
</protein>
<name>A0A316U3B5_9BASI</name>
<reference evidence="2 3" key="1">
    <citation type="journal article" date="2018" name="Mol. Biol. Evol.">
        <title>Broad Genomic Sampling Reveals a Smut Pathogenic Ancestry of the Fungal Clade Ustilaginomycotina.</title>
        <authorList>
            <person name="Kijpornyongpan T."/>
            <person name="Mondo S.J."/>
            <person name="Barry K."/>
            <person name="Sandor L."/>
            <person name="Lee J."/>
            <person name="Lipzen A."/>
            <person name="Pangilinan J."/>
            <person name="LaButti K."/>
            <person name="Hainaut M."/>
            <person name="Henrissat B."/>
            <person name="Grigoriev I.V."/>
            <person name="Spatafora J.W."/>
            <person name="Aime M.C."/>
        </authorList>
    </citation>
    <scope>NUCLEOTIDE SEQUENCE [LARGE SCALE GENOMIC DNA]</scope>
    <source>
        <strain evidence="2 3">MCA 4718</strain>
    </source>
</reference>
<organism evidence="2 3">
    <name type="scientific">Pseudomicrostroma glucosiphilum</name>
    <dbReference type="NCBI Taxonomy" id="1684307"/>
    <lineage>
        <taxon>Eukaryota</taxon>
        <taxon>Fungi</taxon>
        <taxon>Dikarya</taxon>
        <taxon>Basidiomycota</taxon>
        <taxon>Ustilaginomycotina</taxon>
        <taxon>Exobasidiomycetes</taxon>
        <taxon>Microstromatales</taxon>
        <taxon>Microstromatales incertae sedis</taxon>
        <taxon>Pseudomicrostroma</taxon>
    </lineage>
</organism>
<dbReference type="InterPro" id="IPR029058">
    <property type="entry name" value="AB_hydrolase_fold"/>
</dbReference>
<dbReference type="GeneID" id="37014784"/>
<feature type="region of interest" description="Disordered" evidence="1">
    <location>
        <begin position="1"/>
        <end position="50"/>
    </location>
</feature>
<sequence length="530" mass="56112">MPRVTRSSAKAASTATSSSSPPLSSAEHDKEDVVAPAIPGDGDDDSDDRKADVIDLTDAKSSHGVIDATSEASPSSRGEILLLVFIHGFKGSAETTFLDFPSRLAHLLRETHTGLNVIPIIYPTYDTRGSLATAVSNFVEWLTMQTLQLESKPGKEGRGQGRGSVKIALCGHSMGGLVAVDAALKIADENALMGEKDAATGRIGELWPRVVSVIAYDSPYYGVHPNVFKNQATKYYTYAQQARGVGAHFAPMAAGLAAAWGMNRNSTNRANQQPAGGGGGAGWGKLAGLVGGSGAPPSSSGSQPAKSSSSGWSNALWATGALATAAAAGGVAAYYKREEIGGAYGYLTEHFEYVSNLWDDKGLRQRLDALIDLPSILFHAYYNRLPAQTSSSSFMQDPRPRTFTILPPLSSHAARLFTPLDNHVSPDEISAHIGMFSGKPTDNDTFLEMGRRSADVLGEVVRSFQAAGGAAEGMNAGQSRMQERERPLGDAGEEDGLRSGDAGLEGEEEEIKRGWREARSTSADGFEERT</sequence>
<dbReference type="AlphaFoldDB" id="A0A316U3B5"/>
<evidence type="ECO:0008006" key="4">
    <source>
        <dbReference type="Google" id="ProtNLM"/>
    </source>
</evidence>
<gene>
    <name evidence="2" type="ORF">BCV69DRAFT_284465</name>
</gene>